<protein>
    <submittedName>
        <fullName evidence="3">Uncharacterized protein</fullName>
    </submittedName>
</protein>
<evidence type="ECO:0000256" key="1">
    <source>
        <dbReference type="SAM" id="MobiDB-lite"/>
    </source>
</evidence>
<reference evidence="3 4" key="1">
    <citation type="submission" date="2016-03" db="EMBL/GenBank/DDBJ databases">
        <authorList>
            <person name="Ploux O."/>
        </authorList>
    </citation>
    <scope>NUCLEOTIDE SEQUENCE [LARGE SCALE GENOMIC DNA]</scope>
    <source>
        <strain evidence="3 4">UAMH 11012</strain>
    </source>
</reference>
<evidence type="ECO:0000256" key="2">
    <source>
        <dbReference type="SAM" id="Phobius"/>
    </source>
</evidence>
<proteinExistence type="predicted"/>
<dbReference type="OrthoDB" id="10641147at2759"/>
<feature type="compositionally biased region" description="Polar residues" evidence="1">
    <location>
        <begin position="138"/>
        <end position="149"/>
    </location>
</feature>
<organism evidence="3 4">
    <name type="scientific">Phialocephala subalpina</name>
    <dbReference type="NCBI Taxonomy" id="576137"/>
    <lineage>
        <taxon>Eukaryota</taxon>
        <taxon>Fungi</taxon>
        <taxon>Dikarya</taxon>
        <taxon>Ascomycota</taxon>
        <taxon>Pezizomycotina</taxon>
        <taxon>Leotiomycetes</taxon>
        <taxon>Helotiales</taxon>
        <taxon>Mollisiaceae</taxon>
        <taxon>Phialocephala</taxon>
        <taxon>Phialocephala fortinii species complex</taxon>
    </lineage>
</organism>
<dbReference type="AlphaFoldDB" id="A0A1L7X5E7"/>
<feature type="transmembrane region" description="Helical" evidence="2">
    <location>
        <begin position="216"/>
        <end position="237"/>
    </location>
</feature>
<gene>
    <name evidence="3" type="ORF">PAC_10146</name>
</gene>
<feature type="compositionally biased region" description="Low complexity" evidence="1">
    <location>
        <begin position="173"/>
        <end position="206"/>
    </location>
</feature>
<feature type="region of interest" description="Disordered" evidence="1">
    <location>
        <begin position="138"/>
        <end position="208"/>
    </location>
</feature>
<dbReference type="Proteomes" id="UP000184330">
    <property type="component" value="Unassembled WGS sequence"/>
</dbReference>
<keyword evidence="2" id="KW-0472">Membrane</keyword>
<keyword evidence="2" id="KW-0812">Transmembrane</keyword>
<sequence>MESSIATITQAPALRERAVNSFCGYWLFPYDATTGYTGIFSSISLSATINALKFGHTGVQLERNAPLTNLQQGSKTVNKQFDGGAMIDNYCENIARTDLPSIMHVMTSFGGNSVQLLLWGDDPGTKPPAAAVSNTAQNTAYNTSPGPVQSTPTSDSNSLSSTDSSNQFTVGGLLTTLPSPTKMSSSSTSTLSSTLTPSSTSGSSPSQDKLNIGAEVGSIIGAAFGLVVIIIAIYYGHRQLREWKPIRGGSARARPVQDNRI</sequence>
<feature type="compositionally biased region" description="Low complexity" evidence="1">
    <location>
        <begin position="150"/>
        <end position="166"/>
    </location>
</feature>
<accession>A0A1L7X5E7</accession>
<keyword evidence="2" id="KW-1133">Transmembrane helix</keyword>
<keyword evidence="4" id="KW-1185">Reference proteome</keyword>
<name>A0A1L7X5E7_9HELO</name>
<dbReference type="EMBL" id="FJOG01000015">
    <property type="protein sequence ID" value="CZR60250.1"/>
    <property type="molecule type" value="Genomic_DNA"/>
</dbReference>
<evidence type="ECO:0000313" key="4">
    <source>
        <dbReference type="Proteomes" id="UP000184330"/>
    </source>
</evidence>
<evidence type="ECO:0000313" key="3">
    <source>
        <dbReference type="EMBL" id="CZR60250.1"/>
    </source>
</evidence>